<keyword evidence="2" id="KW-0812">Transmembrane</keyword>
<organism evidence="3 4">
    <name type="scientific">Arthrobacter halodurans</name>
    <dbReference type="NCBI Taxonomy" id="516699"/>
    <lineage>
        <taxon>Bacteria</taxon>
        <taxon>Bacillati</taxon>
        <taxon>Actinomycetota</taxon>
        <taxon>Actinomycetes</taxon>
        <taxon>Micrococcales</taxon>
        <taxon>Micrococcaceae</taxon>
        <taxon>Arthrobacter</taxon>
    </lineage>
</organism>
<evidence type="ECO:0000313" key="3">
    <source>
        <dbReference type="EMBL" id="MFB0834932.1"/>
    </source>
</evidence>
<gene>
    <name evidence="3" type="ORF">ACETWP_10065</name>
</gene>
<dbReference type="RefSeq" id="WP_373972107.1">
    <property type="nucleotide sequence ID" value="NZ_JBHDLJ010000007.1"/>
</dbReference>
<feature type="compositionally biased region" description="Gly residues" evidence="1">
    <location>
        <begin position="115"/>
        <end position="127"/>
    </location>
</feature>
<name>A0ABV4UNG3_9MICC</name>
<evidence type="ECO:0000256" key="2">
    <source>
        <dbReference type="SAM" id="Phobius"/>
    </source>
</evidence>
<dbReference type="EMBL" id="JBHDLJ010000007">
    <property type="protein sequence ID" value="MFB0834932.1"/>
    <property type="molecule type" value="Genomic_DNA"/>
</dbReference>
<keyword evidence="2" id="KW-1133">Transmembrane helix</keyword>
<accession>A0ABV4UNG3</accession>
<feature type="transmembrane region" description="Helical" evidence="2">
    <location>
        <begin position="6"/>
        <end position="22"/>
    </location>
</feature>
<reference evidence="3 4" key="1">
    <citation type="submission" date="2024-09" db="EMBL/GenBank/DDBJ databases">
        <authorList>
            <person name="Salinas-Garcia M.A."/>
            <person name="Prieme A."/>
        </authorList>
    </citation>
    <scope>NUCLEOTIDE SEQUENCE [LARGE SCALE GENOMIC DNA]</scope>
    <source>
        <strain evidence="3 4">DSM 21081</strain>
    </source>
</reference>
<proteinExistence type="predicted"/>
<comment type="caution">
    <text evidence="3">The sequence shown here is derived from an EMBL/GenBank/DDBJ whole genome shotgun (WGS) entry which is preliminary data.</text>
</comment>
<feature type="compositionally biased region" description="Polar residues" evidence="1">
    <location>
        <begin position="239"/>
        <end position="252"/>
    </location>
</feature>
<dbReference type="Proteomes" id="UP001575652">
    <property type="component" value="Unassembled WGS sequence"/>
</dbReference>
<keyword evidence="4" id="KW-1185">Reference proteome</keyword>
<evidence type="ECO:0000313" key="4">
    <source>
        <dbReference type="Proteomes" id="UP001575652"/>
    </source>
</evidence>
<protein>
    <submittedName>
        <fullName evidence="3">Uncharacterized protein</fullName>
    </submittedName>
</protein>
<feature type="compositionally biased region" description="Low complexity" evidence="1">
    <location>
        <begin position="183"/>
        <end position="210"/>
    </location>
</feature>
<evidence type="ECO:0000256" key="1">
    <source>
        <dbReference type="SAM" id="MobiDB-lite"/>
    </source>
</evidence>
<feature type="region of interest" description="Disordered" evidence="1">
    <location>
        <begin position="98"/>
        <end position="266"/>
    </location>
</feature>
<sequence length="391" mass="40634">METLMWVLVPLLILGIGWWWLARARKRTSAEVGAAVGPAAAADASSRLGAEAHRSVYRKLGRGDFMGAVQEYRAATGQGVRQCIVAVRSLEAHPQVYRAPGAGQRGTNGVAGRVAGRGAGEGAGAGPATGSERAPGSEQAPEAPRASGFGRAAGESPVSGRYRAAGEDAGGASGPEGKRAGDAAPPQSPNSQAPNSQTPDSQIPAQQIPASPTPAATPPRDPEPAPDDELVIPDDWSRQFGSAASRTTSSFRISAETDGATREFSTDELPPAEYDQFQSLIRDHDFDRAASLLARHSGLDEQSIRQLLESAPVEGPASAAAGNVSDFSFEGDGPDGRVRFSASDLPEADRRLFLAHVSAGRRREAAELVHEHTGLPVGVVLQLLSAFGDGV</sequence>
<keyword evidence="2" id="KW-0472">Membrane</keyword>